<proteinExistence type="predicted"/>
<feature type="compositionally biased region" description="Polar residues" evidence="1">
    <location>
        <begin position="164"/>
        <end position="173"/>
    </location>
</feature>
<name>A0A4Z1T346_GIAMU</name>
<dbReference type="AlphaFoldDB" id="A0A4Z1T346"/>
<dbReference type="EMBL" id="VDLU01000001">
    <property type="protein sequence ID" value="TNJ30078.1"/>
    <property type="molecule type" value="Genomic_DNA"/>
</dbReference>
<dbReference type="VEuPathDB" id="GiardiaDB:GMRT_10367"/>
<dbReference type="Proteomes" id="UP000315496">
    <property type="component" value="Chromosome 1"/>
</dbReference>
<gene>
    <name evidence="2" type="ORF">GMRT_10367</name>
</gene>
<organism evidence="2 3">
    <name type="scientific">Giardia muris</name>
    <dbReference type="NCBI Taxonomy" id="5742"/>
    <lineage>
        <taxon>Eukaryota</taxon>
        <taxon>Metamonada</taxon>
        <taxon>Diplomonadida</taxon>
        <taxon>Hexamitidae</taxon>
        <taxon>Giardiinae</taxon>
        <taxon>Giardia</taxon>
    </lineage>
</organism>
<reference evidence="2 3" key="1">
    <citation type="submission" date="2019-05" db="EMBL/GenBank/DDBJ databases">
        <title>The compact genome of Giardia muris reveals important steps in the evolution of intestinal protozoan parasites.</title>
        <authorList>
            <person name="Xu F."/>
            <person name="Jimenez-Gonzalez A."/>
            <person name="Einarsson E."/>
            <person name="Astvaldsson A."/>
            <person name="Peirasmaki D."/>
            <person name="Eckmann L."/>
            <person name="Andersson J.O."/>
            <person name="Svard S.G."/>
            <person name="Jerlstrom-Hultqvist J."/>
        </authorList>
    </citation>
    <scope>NUCLEOTIDE SEQUENCE [LARGE SCALE GENOMIC DNA]</scope>
    <source>
        <strain evidence="2 3">Roberts-Thomson</strain>
    </source>
</reference>
<accession>A0A4Z1T346</accession>
<dbReference type="OrthoDB" id="10373248at2759"/>
<comment type="caution">
    <text evidence="2">The sequence shown here is derived from an EMBL/GenBank/DDBJ whole genome shotgun (WGS) entry which is preliminary data.</text>
</comment>
<evidence type="ECO:0000256" key="1">
    <source>
        <dbReference type="SAM" id="MobiDB-lite"/>
    </source>
</evidence>
<evidence type="ECO:0000313" key="3">
    <source>
        <dbReference type="Proteomes" id="UP000315496"/>
    </source>
</evidence>
<keyword evidence="3" id="KW-1185">Reference proteome</keyword>
<feature type="region of interest" description="Disordered" evidence="1">
    <location>
        <begin position="153"/>
        <end position="190"/>
    </location>
</feature>
<sequence length="353" mass="40407">MESSTSSQTSSEVRQIIDEYRQIGTQFTAEELTTNDVRELDDRMCNRILALNTADQLQVMTPRSTTIRNVTQIVSKTAAQRSQGIHQSSIKTLVHRAVLDYAPDGQPVILDSNKTADWLLQLCRGFETEFTSHFPPCLAGSIMAQLEILRRGESAGPRQKVRRSQPTEPNTPNNEKRKGAPVAPEKLPERQHFKITSMKGAELQEERRCRLLSKIIRFGENPYPFAFLAFHPDDFTQTVHTLFDLSLLYSDGSISVRRITDIARRTALYRAHNIVIDEQKHDYETLFVISKRYGEDRPEVEHEFDPVYWKDGYSVIYSVNALYAQKLIERFGVKRTETISLLRQPQGTSQGDE</sequence>
<evidence type="ECO:0000313" key="2">
    <source>
        <dbReference type="EMBL" id="TNJ30078.1"/>
    </source>
</evidence>
<protein>
    <submittedName>
        <fullName evidence="2">Uncharacterized protein</fullName>
    </submittedName>
</protein>